<dbReference type="GO" id="GO:0070860">
    <property type="term" value="C:RNA polymerase I core factor complex"/>
    <property type="evidence" value="ECO:0007669"/>
    <property type="project" value="TreeGrafter"/>
</dbReference>
<dbReference type="PANTHER" id="PTHR28244">
    <property type="entry name" value="RNA POLYMERASE I-SPECIFIC TRANSCRIPTION INITIATION FACTOR RRN11"/>
    <property type="match status" value="1"/>
</dbReference>
<keyword evidence="1" id="KW-0812">Transmembrane</keyword>
<evidence type="ECO:0000313" key="3">
    <source>
        <dbReference type="Proteomes" id="UP000886653"/>
    </source>
</evidence>
<keyword evidence="1" id="KW-1133">Transmembrane helix</keyword>
<name>A0A9P6ND07_9BASI</name>
<evidence type="ECO:0000256" key="1">
    <source>
        <dbReference type="SAM" id="Phobius"/>
    </source>
</evidence>
<gene>
    <name evidence="2" type="ORF">CROQUDRAFT_717054</name>
</gene>
<dbReference type="PANTHER" id="PTHR28244:SF1">
    <property type="entry name" value="RNA POLYMERASE I-SPECIFIC TRANSCRIPTION INITIATION FACTOR RRN11"/>
    <property type="match status" value="1"/>
</dbReference>
<keyword evidence="1" id="KW-0472">Membrane</keyword>
<sequence>MSSTTSTTSPIIFQVPIPIQKKQQRSVDPITGGLRKLHIRRLFDLLNLSLLKNDLVKSRRIFKILIRCKEVQFIQLWQFGLRLLDIDHDNDHDQVLSYLKACRNLDSNQSVNVLIEYISTLISLNRYCDALNELELYLSTLPYSQNSTLHQYAGMLSLFLAQENTSIESDQSSSNLTQRLTKISNSSYFKKSKTYFDRSKLLDPNSLISNGYIALVSGLILYISQIHSCFSFFNLFDRFHQLSKKQMRSIK</sequence>
<dbReference type="OrthoDB" id="2159786at2759"/>
<dbReference type="GO" id="GO:0001181">
    <property type="term" value="F:RNA polymerase I general transcription initiation factor activity"/>
    <property type="evidence" value="ECO:0007669"/>
    <property type="project" value="InterPro"/>
</dbReference>
<dbReference type="EMBL" id="MU167313">
    <property type="protein sequence ID" value="KAG0143683.1"/>
    <property type="molecule type" value="Genomic_DNA"/>
</dbReference>
<feature type="transmembrane region" description="Helical" evidence="1">
    <location>
        <begin position="212"/>
        <end position="236"/>
    </location>
</feature>
<dbReference type="Pfam" id="PF04090">
    <property type="entry name" value="Rrn11"/>
    <property type="match status" value="1"/>
</dbReference>
<protein>
    <submittedName>
        <fullName evidence="2">Uncharacterized protein</fullName>
    </submittedName>
</protein>
<dbReference type="Proteomes" id="UP000886653">
    <property type="component" value="Unassembled WGS sequence"/>
</dbReference>
<dbReference type="AlphaFoldDB" id="A0A9P6ND07"/>
<evidence type="ECO:0000313" key="2">
    <source>
        <dbReference type="EMBL" id="KAG0143683.1"/>
    </source>
</evidence>
<dbReference type="GO" id="GO:0042790">
    <property type="term" value="P:nucleolar large rRNA transcription by RNA polymerase I"/>
    <property type="evidence" value="ECO:0007669"/>
    <property type="project" value="TreeGrafter"/>
</dbReference>
<dbReference type="InterPro" id="IPR053029">
    <property type="entry name" value="RNA_pol_I-specific_init_factor"/>
</dbReference>
<accession>A0A9P6ND07</accession>
<organism evidence="2 3">
    <name type="scientific">Cronartium quercuum f. sp. fusiforme G11</name>
    <dbReference type="NCBI Taxonomy" id="708437"/>
    <lineage>
        <taxon>Eukaryota</taxon>
        <taxon>Fungi</taxon>
        <taxon>Dikarya</taxon>
        <taxon>Basidiomycota</taxon>
        <taxon>Pucciniomycotina</taxon>
        <taxon>Pucciniomycetes</taxon>
        <taxon>Pucciniales</taxon>
        <taxon>Coleosporiaceae</taxon>
        <taxon>Cronartium</taxon>
    </lineage>
</organism>
<reference evidence="2" key="1">
    <citation type="submission" date="2013-11" db="EMBL/GenBank/DDBJ databases">
        <title>Genome sequence of the fusiform rust pathogen reveals effectors for host alternation and coevolution with pine.</title>
        <authorList>
            <consortium name="DOE Joint Genome Institute"/>
            <person name="Smith K."/>
            <person name="Pendleton A."/>
            <person name="Kubisiak T."/>
            <person name="Anderson C."/>
            <person name="Salamov A."/>
            <person name="Aerts A."/>
            <person name="Riley R."/>
            <person name="Clum A."/>
            <person name="Lindquist E."/>
            <person name="Ence D."/>
            <person name="Campbell M."/>
            <person name="Kronenberg Z."/>
            <person name="Feau N."/>
            <person name="Dhillon B."/>
            <person name="Hamelin R."/>
            <person name="Burleigh J."/>
            <person name="Smith J."/>
            <person name="Yandell M."/>
            <person name="Nelson C."/>
            <person name="Grigoriev I."/>
            <person name="Davis J."/>
        </authorList>
    </citation>
    <scope>NUCLEOTIDE SEQUENCE</scope>
    <source>
        <strain evidence="2">G11</strain>
    </source>
</reference>
<dbReference type="InterPro" id="IPR007224">
    <property type="entry name" value="TIF_Rrn11"/>
</dbReference>
<dbReference type="GO" id="GO:0017025">
    <property type="term" value="F:TBP-class protein binding"/>
    <property type="evidence" value="ECO:0007669"/>
    <property type="project" value="TreeGrafter"/>
</dbReference>
<dbReference type="GO" id="GO:0001164">
    <property type="term" value="F:RNA polymerase I core promoter sequence-specific DNA binding"/>
    <property type="evidence" value="ECO:0007669"/>
    <property type="project" value="InterPro"/>
</dbReference>
<proteinExistence type="predicted"/>
<comment type="caution">
    <text evidence="2">The sequence shown here is derived from an EMBL/GenBank/DDBJ whole genome shotgun (WGS) entry which is preliminary data.</text>
</comment>
<keyword evidence="3" id="KW-1185">Reference proteome</keyword>